<feature type="transmembrane region" description="Helical" evidence="1">
    <location>
        <begin position="231"/>
        <end position="253"/>
    </location>
</feature>
<feature type="transmembrane region" description="Helical" evidence="1">
    <location>
        <begin position="259"/>
        <end position="281"/>
    </location>
</feature>
<evidence type="ECO:0000313" key="2">
    <source>
        <dbReference type="EMBL" id="MRH77181.1"/>
    </source>
</evidence>
<dbReference type="GO" id="GO:0016121">
    <property type="term" value="P:carotene catabolic process"/>
    <property type="evidence" value="ECO:0007669"/>
    <property type="project" value="UniProtKB-UniRule"/>
</dbReference>
<accession>A0A6N7QL78</accession>
<dbReference type="AlphaFoldDB" id="A0A6N7QL78"/>
<keyword evidence="2" id="KW-0503">Monooxygenase</keyword>
<keyword evidence="1" id="KW-0812">Transmembrane</keyword>
<feature type="transmembrane region" description="Helical" evidence="1">
    <location>
        <begin position="185"/>
        <end position="206"/>
    </location>
</feature>
<proteinExistence type="inferred from homology"/>
<gene>
    <name evidence="2" type="ORF">GH984_00440</name>
</gene>
<protein>
    <recommendedName>
        <fullName evidence="1">Probable beta-carotene 15,15'-dioxygenase</fullName>
        <ecNumber evidence="1">1.13.11.63</ecNumber>
    </recommendedName>
</protein>
<feature type="binding site" evidence="1">
    <location>
        <position position="208"/>
    </location>
    <ligand>
        <name>Fe cation</name>
        <dbReference type="ChEBI" id="CHEBI:24875"/>
    </ligand>
</feature>
<dbReference type="GO" id="GO:0010436">
    <property type="term" value="F:carotenoid dioxygenase activity"/>
    <property type="evidence" value="ECO:0007669"/>
    <property type="project" value="UniProtKB-UniRule"/>
</dbReference>
<dbReference type="Proteomes" id="UP000433788">
    <property type="component" value="Unassembled WGS sequence"/>
</dbReference>
<dbReference type="GO" id="GO:0005506">
    <property type="term" value="F:iron ion binding"/>
    <property type="evidence" value="ECO:0007669"/>
    <property type="project" value="UniProtKB-UniRule"/>
</dbReference>
<name>A0A6N7QL78_9GAMM</name>
<keyword evidence="1" id="KW-1003">Cell membrane</keyword>
<feature type="transmembrane region" description="Helical" evidence="1">
    <location>
        <begin position="120"/>
        <end position="140"/>
    </location>
</feature>
<dbReference type="NCBIfam" id="TIGR03753">
    <property type="entry name" value="blh_monoox"/>
    <property type="match status" value="1"/>
</dbReference>
<keyword evidence="1" id="KW-0472">Membrane</keyword>
<keyword evidence="1" id="KW-0560">Oxidoreductase</keyword>
<comment type="caution">
    <text evidence="2">The sequence shown here is derived from an EMBL/GenBank/DDBJ whole genome shotgun (WGS) entry which is preliminary data.</text>
</comment>
<feature type="transmembrane region" description="Helical" evidence="1">
    <location>
        <begin position="67"/>
        <end position="88"/>
    </location>
</feature>
<feature type="binding site" evidence="1">
    <location>
        <position position="47"/>
    </location>
    <ligand>
        <name>Fe cation</name>
        <dbReference type="ChEBI" id="CHEBI:24875"/>
    </ligand>
</feature>
<dbReference type="GO" id="GO:0004497">
    <property type="term" value="F:monooxygenase activity"/>
    <property type="evidence" value="ECO:0007669"/>
    <property type="project" value="UniProtKB-KW"/>
</dbReference>
<dbReference type="HAMAP" id="MF_02093">
    <property type="entry name" value="Beta_carotene_diox"/>
    <property type="match status" value="1"/>
</dbReference>
<feature type="binding site" evidence="1">
    <location>
        <position position="103"/>
    </location>
    <ligand>
        <name>Fe cation</name>
        <dbReference type="ChEBI" id="CHEBI:24875"/>
    </ligand>
</feature>
<keyword evidence="1" id="KW-1133">Transmembrane helix</keyword>
<comment type="function">
    <text evidence="1">Catalyzes the cleavage of beta-carotene at its central double bond (15,15') to yield two molecules of all-trans-retinal.</text>
</comment>
<dbReference type="Pfam" id="PF15461">
    <property type="entry name" value="BCD"/>
    <property type="match status" value="1"/>
</dbReference>
<comment type="catalytic activity">
    <reaction evidence="1">
        <text>all-trans-beta-carotene + O2 = 2 all-trans-retinal</text>
        <dbReference type="Rhea" id="RHEA:32887"/>
        <dbReference type="ChEBI" id="CHEBI:15379"/>
        <dbReference type="ChEBI" id="CHEBI:17579"/>
        <dbReference type="ChEBI" id="CHEBI:17898"/>
        <dbReference type="EC" id="1.13.11.63"/>
    </reaction>
</comment>
<dbReference type="EMBL" id="WJPP01000001">
    <property type="protein sequence ID" value="MRH77181.1"/>
    <property type="molecule type" value="Genomic_DNA"/>
</dbReference>
<feature type="transmembrane region" description="Helical" evidence="1">
    <location>
        <begin position="152"/>
        <end position="173"/>
    </location>
</feature>
<dbReference type="EC" id="1.13.11.63" evidence="1"/>
<dbReference type="GO" id="GO:0005886">
    <property type="term" value="C:plasma membrane"/>
    <property type="evidence" value="ECO:0007669"/>
    <property type="project" value="UniProtKB-SubCell"/>
</dbReference>
<feature type="binding site" evidence="1">
    <location>
        <position position="212"/>
    </location>
    <ligand>
        <name>Fe cation</name>
        <dbReference type="ChEBI" id="CHEBI:24875"/>
    </ligand>
</feature>
<dbReference type="GO" id="GO:0003834">
    <property type="term" value="F:beta-carotene 15,15'-dioxygenase activity"/>
    <property type="evidence" value="ECO:0007669"/>
    <property type="project" value="UniProtKB-EC"/>
</dbReference>
<keyword evidence="1" id="KW-0408">Iron</keyword>
<evidence type="ECO:0000256" key="1">
    <source>
        <dbReference type="HAMAP-Rule" id="MF_02093"/>
    </source>
</evidence>
<comment type="cofactor">
    <cofactor evidence="1">
        <name>Fe(2+)</name>
        <dbReference type="ChEBI" id="CHEBI:29033"/>
    </cofactor>
</comment>
<evidence type="ECO:0000313" key="3">
    <source>
        <dbReference type="Proteomes" id="UP000433788"/>
    </source>
</evidence>
<feature type="transmembrane region" description="Helical" evidence="1">
    <location>
        <begin position="32"/>
        <end position="55"/>
    </location>
</feature>
<sequence>MQNMKHPPAFWLFPIGLVFAVAVSLLPGQWPLYVVLGVATALLGLPHGSLDTAVAKRYLPLGNPLRLGGFFAAYLALSAAVIAVWWQVPDIALAVFLVYSAVHFGDDVAARIGRVGGTGYGLWIISLPVVFQADVVVPLFEMLGSTRPELIVRAAPWSLALGGALLLMGLLSHQSREVSDWRDPLLLVVAAWLLHPLAYFIAYWCFLHSPRHLMLAAQDLGLNSWGEKLRAVAPTTLATYALAIAAIPFLIGLPADAMLMRLIFVGLAALTVPHMVVEFIAEARR</sequence>
<dbReference type="InterPro" id="IPR022270">
    <property type="entry name" value="Blh_diox"/>
</dbReference>
<keyword evidence="1" id="KW-0223">Dioxygenase</keyword>
<keyword evidence="3" id="KW-1185">Reference proteome</keyword>
<reference evidence="2 3" key="1">
    <citation type="submission" date="2019-11" db="EMBL/GenBank/DDBJ databases">
        <authorList>
            <person name="Zhang X.Y."/>
        </authorList>
    </citation>
    <scope>NUCLEOTIDE SEQUENCE [LARGE SCALE GENOMIC DNA]</scope>
    <source>
        <strain evidence="2 3">C176</strain>
    </source>
</reference>
<comment type="subcellular location">
    <subcellularLocation>
        <location evidence="1">Cell membrane</location>
        <topology evidence="1">Multi-pass membrane protein</topology>
    </subcellularLocation>
</comment>
<feature type="transmembrane region" description="Helical" evidence="1">
    <location>
        <begin position="9"/>
        <end position="26"/>
    </location>
</feature>
<keyword evidence="1" id="KW-0479">Metal-binding</keyword>
<comment type="similarity">
    <text evidence="1">Belongs to the Brp/Blh beta-carotene diooxygenase family.</text>
</comment>
<organism evidence="2 3">
    <name type="scientific">Spiribacter salilacus</name>
    <dbReference type="NCBI Taxonomy" id="2664894"/>
    <lineage>
        <taxon>Bacteria</taxon>
        <taxon>Pseudomonadati</taxon>
        <taxon>Pseudomonadota</taxon>
        <taxon>Gammaproteobacteria</taxon>
        <taxon>Chromatiales</taxon>
        <taxon>Ectothiorhodospiraceae</taxon>
        <taxon>Spiribacter</taxon>
    </lineage>
</organism>